<dbReference type="SUPFAM" id="SSF141986">
    <property type="entry name" value="LD-carboxypeptidase A C-terminal domain-like"/>
    <property type="match status" value="1"/>
</dbReference>
<dbReference type="GO" id="GO:0006508">
    <property type="term" value="P:proteolysis"/>
    <property type="evidence" value="ECO:0007669"/>
    <property type="project" value="UniProtKB-KW"/>
</dbReference>
<evidence type="ECO:0000256" key="6">
    <source>
        <dbReference type="PIRSR" id="PIRSR028757-1"/>
    </source>
</evidence>
<keyword evidence="2 9" id="KW-0121">Carboxypeptidase</keyword>
<evidence type="ECO:0000313" key="10">
    <source>
        <dbReference type="Proteomes" id="UP000484015"/>
    </source>
</evidence>
<feature type="active site" description="Charge relay system" evidence="6">
    <location>
        <position position="200"/>
    </location>
</feature>
<evidence type="ECO:0000256" key="1">
    <source>
        <dbReference type="ARBA" id="ARBA00010233"/>
    </source>
</evidence>
<evidence type="ECO:0000256" key="4">
    <source>
        <dbReference type="ARBA" id="ARBA00022801"/>
    </source>
</evidence>
<dbReference type="InterPro" id="IPR040449">
    <property type="entry name" value="Peptidase_S66_N"/>
</dbReference>
<dbReference type="GO" id="GO:0106415">
    <property type="term" value="F:muramoyltetrapeptide carboxypeptidase activity"/>
    <property type="evidence" value="ECO:0007669"/>
    <property type="project" value="UniProtKB-EC"/>
</dbReference>
<evidence type="ECO:0000313" key="9">
    <source>
        <dbReference type="EMBL" id="MTW04861.1"/>
    </source>
</evidence>
<proteinExistence type="inferred from homology"/>
<dbReference type="InterPro" id="IPR040921">
    <property type="entry name" value="Peptidase_S66C"/>
</dbReference>
<accession>A0A6L6Q6G3</accession>
<dbReference type="EMBL" id="WNLA01000018">
    <property type="protein sequence ID" value="MTW04861.1"/>
    <property type="molecule type" value="Genomic_DNA"/>
</dbReference>
<comment type="caution">
    <text evidence="9">The sequence shown here is derived from an EMBL/GenBank/DDBJ whole genome shotgun (WGS) entry which is preliminary data.</text>
</comment>
<dbReference type="Gene3D" id="3.50.30.60">
    <property type="entry name" value="LD-carboxypeptidase A C-terminal domain-like"/>
    <property type="match status" value="1"/>
</dbReference>
<organism evidence="9 10">
    <name type="scientific">Pseudoduganella ginsengisoli</name>
    <dbReference type="NCBI Taxonomy" id="1462440"/>
    <lineage>
        <taxon>Bacteria</taxon>
        <taxon>Pseudomonadati</taxon>
        <taxon>Pseudomonadota</taxon>
        <taxon>Betaproteobacteria</taxon>
        <taxon>Burkholderiales</taxon>
        <taxon>Oxalobacteraceae</taxon>
        <taxon>Telluria group</taxon>
        <taxon>Pseudoduganella</taxon>
    </lineage>
</organism>
<dbReference type="PANTHER" id="PTHR30237">
    <property type="entry name" value="MURAMOYLTETRAPEPTIDE CARBOXYPEPTIDASE"/>
    <property type="match status" value="1"/>
</dbReference>
<gene>
    <name evidence="9" type="primary">ldcA</name>
    <name evidence="9" type="ORF">GM668_22555</name>
</gene>
<dbReference type="Pfam" id="PF17676">
    <property type="entry name" value="Peptidase_S66C"/>
    <property type="match status" value="1"/>
</dbReference>
<feature type="domain" description="LD-carboxypeptidase C-terminal" evidence="8">
    <location>
        <begin position="169"/>
        <end position="285"/>
    </location>
</feature>
<dbReference type="SUPFAM" id="SSF52317">
    <property type="entry name" value="Class I glutamine amidotransferase-like"/>
    <property type="match status" value="1"/>
</dbReference>
<keyword evidence="10" id="KW-1185">Reference proteome</keyword>
<protein>
    <submittedName>
        <fullName evidence="9">Muramoyltetrapeptide carboxypeptidase</fullName>
        <ecNumber evidence="9">3.4.17.13</ecNumber>
    </submittedName>
</protein>
<dbReference type="PANTHER" id="PTHR30237:SF2">
    <property type="entry name" value="MUREIN TETRAPEPTIDE CARBOXYPEPTIDASE"/>
    <property type="match status" value="1"/>
</dbReference>
<feature type="domain" description="LD-carboxypeptidase N-terminal" evidence="7">
    <location>
        <begin position="8"/>
        <end position="125"/>
    </location>
</feature>
<dbReference type="InterPro" id="IPR029062">
    <property type="entry name" value="Class_I_gatase-like"/>
</dbReference>
<evidence type="ECO:0000256" key="5">
    <source>
        <dbReference type="ARBA" id="ARBA00022825"/>
    </source>
</evidence>
<dbReference type="AlphaFoldDB" id="A0A6L6Q6G3"/>
<dbReference type="NCBIfam" id="NF008424">
    <property type="entry name" value="PRK11253.1"/>
    <property type="match status" value="1"/>
</dbReference>
<keyword evidence="3" id="KW-0645">Protease</keyword>
<evidence type="ECO:0000259" key="7">
    <source>
        <dbReference type="Pfam" id="PF02016"/>
    </source>
</evidence>
<dbReference type="PIRSF" id="PIRSF028757">
    <property type="entry name" value="LD-carboxypeptidase"/>
    <property type="match status" value="1"/>
</dbReference>
<dbReference type="InterPro" id="IPR027478">
    <property type="entry name" value="LdcA_N"/>
</dbReference>
<sequence>MNPPNLCIAIAAPGGYALDRAQFERGIARLQAQGITVHNYYDPDRVHQRFAATDAERLAQLNAAAQDPDAQVVVMLRGSYGMTRLLPDIDFRAMADSGKLFVGYSDITAFHMGLYAATGAMSFAGPMILDDFVRDEPVPYTLDQLWDCLRGPVHTVRGAAQGNPAVDVQGTLWGGNLAMLASLIGTPYFARIDHGILFIEDISEHPYRIERMLLQLQQAGVLEKQKALVLGDFSGYRLGPSDNGYDFDAMVAYLRGRLPIPVLTGLPFGHIRTRCTLPFGAQGRLVSDAEGFTLTATGYPTLAALSGCANPVLPAQGGDNV</sequence>
<dbReference type="CDD" id="cd07025">
    <property type="entry name" value="Peptidase_S66"/>
    <property type="match status" value="1"/>
</dbReference>
<evidence type="ECO:0000256" key="3">
    <source>
        <dbReference type="ARBA" id="ARBA00022670"/>
    </source>
</evidence>
<feature type="active site" description="Nucleophile" evidence="6">
    <location>
        <position position="105"/>
    </location>
</feature>
<dbReference type="GO" id="GO:0008236">
    <property type="term" value="F:serine-type peptidase activity"/>
    <property type="evidence" value="ECO:0007669"/>
    <property type="project" value="UniProtKB-KW"/>
</dbReference>
<dbReference type="Pfam" id="PF02016">
    <property type="entry name" value="Peptidase_S66"/>
    <property type="match status" value="1"/>
</dbReference>
<reference evidence="9 10" key="1">
    <citation type="submission" date="2019-11" db="EMBL/GenBank/DDBJ databases">
        <title>Type strains purchased from KCTC, JCM and DSMZ.</title>
        <authorList>
            <person name="Lu H."/>
        </authorList>
    </citation>
    <scope>NUCLEOTIDE SEQUENCE [LARGE SCALE GENOMIC DNA]</scope>
    <source>
        <strain evidence="9 10">KCTC 42409</strain>
    </source>
</reference>
<evidence type="ECO:0000259" key="8">
    <source>
        <dbReference type="Pfam" id="PF17676"/>
    </source>
</evidence>
<dbReference type="RefSeq" id="WP_170305770.1">
    <property type="nucleotide sequence ID" value="NZ_WNLA01000018.1"/>
</dbReference>
<dbReference type="EC" id="3.4.17.13" evidence="9"/>
<dbReference type="InterPro" id="IPR003507">
    <property type="entry name" value="S66_fam"/>
</dbReference>
<name>A0A6L6Q6G3_9BURK</name>
<comment type="similarity">
    <text evidence="1">Belongs to the peptidase S66 family.</text>
</comment>
<keyword evidence="4 9" id="KW-0378">Hydrolase</keyword>
<dbReference type="Gene3D" id="3.40.50.10740">
    <property type="entry name" value="Class I glutamine amidotransferase-like"/>
    <property type="match status" value="1"/>
</dbReference>
<dbReference type="Proteomes" id="UP000484015">
    <property type="component" value="Unassembled WGS sequence"/>
</dbReference>
<evidence type="ECO:0000256" key="2">
    <source>
        <dbReference type="ARBA" id="ARBA00022645"/>
    </source>
</evidence>
<keyword evidence="5" id="KW-0720">Serine protease</keyword>
<dbReference type="InterPro" id="IPR027461">
    <property type="entry name" value="Carboxypeptidase_A_C_sf"/>
</dbReference>
<feature type="active site" description="Charge relay system" evidence="6">
    <location>
        <position position="270"/>
    </location>
</feature>